<dbReference type="Gene3D" id="1.10.287.110">
    <property type="entry name" value="DnaJ domain"/>
    <property type="match status" value="1"/>
</dbReference>
<evidence type="ECO:0000313" key="5">
    <source>
        <dbReference type="Proteomes" id="UP000194798"/>
    </source>
</evidence>
<proteinExistence type="predicted"/>
<keyword evidence="1" id="KW-0143">Chaperone</keyword>
<dbReference type="CDD" id="cd06257">
    <property type="entry name" value="DnaJ"/>
    <property type="match status" value="1"/>
</dbReference>
<dbReference type="EMBL" id="MSLT01000006">
    <property type="protein sequence ID" value="OUD15237.1"/>
    <property type="molecule type" value="Genomic_DNA"/>
</dbReference>
<dbReference type="AlphaFoldDB" id="A0A251XAN7"/>
<dbReference type="InterPro" id="IPR005182">
    <property type="entry name" value="YdbS-like_PH"/>
</dbReference>
<evidence type="ECO:0000259" key="3">
    <source>
        <dbReference type="PROSITE" id="PS50076"/>
    </source>
</evidence>
<dbReference type="Pfam" id="PF03703">
    <property type="entry name" value="bPH_2"/>
    <property type="match status" value="1"/>
</dbReference>
<reference evidence="4 5" key="1">
    <citation type="submission" date="2016-12" db="EMBL/GenBank/DDBJ databases">
        <title>Thioflexothrix psekupsii D3 genome sequencing and assembly.</title>
        <authorList>
            <person name="Fomenkov A."/>
            <person name="Vincze T."/>
            <person name="Grabovich M."/>
            <person name="Anton B.P."/>
            <person name="Dubinina G."/>
            <person name="Orlova M."/>
            <person name="Belousova E."/>
            <person name="Roberts R.J."/>
        </authorList>
    </citation>
    <scope>NUCLEOTIDE SEQUENCE [LARGE SCALE GENOMIC DNA]</scope>
    <source>
        <strain evidence="4">D3</strain>
    </source>
</reference>
<keyword evidence="2" id="KW-0812">Transmembrane</keyword>
<protein>
    <recommendedName>
        <fullName evidence="3">J domain-containing protein</fullName>
    </recommendedName>
</protein>
<dbReference type="Pfam" id="PF00226">
    <property type="entry name" value="DnaJ"/>
    <property type="match status" value="1"/>
</dbReference>
<sequence length="355" mass="40789">MKSPLVLQPITAERNLYDVLKVPHDATDADIQKAAEQLITLYQAQIEQNPQAQLWLDEVQDAYKILSSPYRRNAYDISLEEQHLETKINASVLDKLEQIKKLGQHTLDQILNHLSDKTEALKNHLAKMEKSSESVAEESPPIQAVQQNAPVLDESPVRIITLPIPLAQTKKDNLLPDEKLLKRAYIHPLFIFDFWGLFLTVIAGYFLYTDSYELHQTSPMVSVIFPDMINRFLPATWIEFLNPISIWTLGILLLFMIGILILLEVILTQLSTQFLITSRRLILRKGIIWRTEVELKMPQLDSISIQSSLLGRLLNYGEFTVIGVGGTRLYFPHLMQPKKIRQLLWEMLAVSELRQ</sequence>
<name>A0A251XAN7_9GAMM</name>
<dbReference type="Proteomes" id="UP000194798">
    <property type="component" value="Unassembled WGS sequence"/>
</dbReference>
<keyword evidence="2" id="KW-1133">Transmembrane helix</keyword>
<accession>A0A251XAN7</accession>
<dbReference type="PANTHER" id="PTHR37938">
    <property type="entry name" value="BLL0215 PROTEIN"/>
    <property type="match status" value="1"/>
</dbReference>
<dbReference type="InterPro" id="IPR036869">
    <property type="entry name" value="J_dom_sf"/>
</dbReference>
<evidence type="ECO:0000256" key="1">
    <source>
        <dbReference type="ARBA" id="ARBA00023186"/>
    </source>
</evidence>
<feature type="transmembrane region" description="Helical" evidence="2">
    <location>
        <begin position="244"/>
        <end position="270"/>
    </location>
</feature>
<feature type="domain" description="J" evidence="3">
    <location>
        <begin position="15"/>
        <end position="79"/>
    </location>
</feature>
<comment type="caution">
    <text evidence="4">The sequence shown here is derived from an EMBL/GenBank/DDBJ whole genome shotgun (WGS) entry which is preliminary data.</text>
</comment>
<organism evidence="4 5">
    <name type="scientific">Thioflexithrix psekupsensis</name>
    <dbReference type="NCBI Taxonomy" id="1570016"/>
    <lineage>
        <taxon>Bacteria</taxon>
        <taxon>Pseudomonadati</taxon>
        <taxon>Pseudomonadota</taxon>
        <taxon>Gammaproteobacteria</taxon>
        <taxon>Thiotrichales</taxon>
        <taxon>Thioflexithrix</taxon>
    </lineage>
</organism>
<dbReference type="RefSeq" id="WP_176329682.1">
    <property type="nucleotide sequence ID" value="NZ_MSLT01000006.1"/>
</dbReference>
<keyword evidence="5" id="KW-1185">Reference proteome</keyword>
<dbReference type="InterPro" id="IPR001623">
    <property type="entry name" value="DnaJ_domain"/>
</dbReference>
<gene>
    <name evidence="4" type="ORF">TPSD3_01520</name>
</gene>
<dbReference type="PANTHER" id="PTHR37938:SF1">
    <property type="entry name" value="BLL0215 PROTEIN"/>
    <property type="match status" value="1"/>
</dbReference>
<feature type="transmembrane region" description="Helical" evidence="2">
    <location>
        <begin position="189"/>
        <end position="208"/>
    </location>
</feature>
<dbReference type="SUPFAM" id="SSF46565">
    <property type="entry name" value="Chaperone J-domain"/>
    <property type="match status" value="1"/>
</dbReference>
<evidence type="ECO:0000313" key="4">
    <source>
        <dbReference type="EMBL" id="OUD15237.1"/>
    </source>
</evidence>
<keyword evidence="2" id="KW-0472">Membrane</keyword>
<evidence type="ECO:0000256" key="2">
    <source>
        <dbReference type="SAM" id="Phobius"/>
    </source>
</evidence>
<dbReference type="PROSITE" id="PS50076">
    <property type="entry name" value="DNAJ_2"/>
    <property type="match status" value="1"/>
</dbReference>